<dbReference type="InterPro" id="IPR000897">
    <property type="entry name" value="SRP54_GTPase_dom"/>
</dbReference>
<evidence type="ECO:0000313" key="12">
    <source>
        <dbReference type="EMBL" id="GAA3718190.1"/>
    </source>
</evidence>
<keyword evidence="4 9" id="KW-0378">Hydrolase</keyword>
<organism evidence="12 13">
    <name type="scientific">Oceanisphaera sediminis</name>
    <dbReference type="NCBI Taxonomy" id="981381"/>
    <lineage>
        <taxon>Bacteria</taxon>
        <taxon>Pseudomonadati</taxon>
        <taxon>Pseudomonadota</taxon>
        <taxon>Gammaproteobacteria</taxon>
        <taxon>Aeromonadales</taxon>
        <taxon>Aeromonadaceae</taxon>
        <taxon>Oceanisphaera</taxon>
    </lineage>
</organism>
<evidence type="ECO:0000256" key="9">
    <source>
        <dbReference type="HAMAP-Rule" id="MF_00920"/>
    </source>
</evidence>
<keyword evidence="13" id="KW-1185">Reference proteome</keyword>
<dbReference type="EC" id="3.6.5.4" evidence="9"/>
<evidence type="ECO:0000256" key="2">
    <source>
        <dbReference type="ARBA" id="ARBA00022490"/>
    </source>
</evidence>
<dbReference type="PANTHER" id="PTHR43134">
    <property type="entry name" value="SIGNAL RECOGNITION PARTICLE RECEPTOR SUBUNIT ALPHA"/>
    <property type="match status" value="1"/>
</dbReference>
<evidence type="ECO:0000256" key="4">
    <source>
        <dbReference type="ARBA" id="ARBA00022801"/>
    </source>
</evidence>
<evidence type="ECO:0000313" key="13">
    <source>
        <dbReference type="Proteomes" id="UP001501479"/>
    </source>
</evidence>
<dbReference type="SMART" id="SM00382">
    <property type="entry name" value="AAA"/>
    <property type="match status" value="1"/>
</dbReference>
<dbReference type="SMART" id="SM00963">
    <property type="entry name" value="SRP54_N"/>
    <property type="match status" value="1"/>
</dbReference>
<evidence type="ECO:0000256" key="6">
    <source>
        <dbReference type="ARBA" id="ARBA00023136"/>
    </source>
</evidence>
<dbReference type="Gene3D" id="3.40.50.300">
    <property type="entry name" value="P-loop containing nucleotide triphosphate hydrolases"/>
    <property type="match status" value="1"/>
</dbReference>
<dbReference type="Proteomes" id="UP001501479">
    <property type="component" value="Unassembled WGS sequence"/>
</dbReference>
<feature type="binding site" evidence="9">
    <location>
        <begin position="306"/>
        <end position="313"/>
    </location>
    <ligand>
        <name>GTP</name>
        <dbReference type="ChEBI" id="CHEBI:37565"/>
    </ligand>
</feature>
<comment type="similarity">
    <text evidence="9">Belongs to the GTP-binding SRP family. FtsY subfamily.</text>
</comment>
<dbReference type="InterPro" id="IPR042101">
    <property type="entry name" value="SRP54_N_sf"/>
</dbReference>
<dbReference type="PANTHER" id="PTHR43134:SF1">
    <property type="entry name" value="SIGNAL RECOGNITION PARTICLE RECEPTOR SUBUNIT ALPHA"/>
    <property type="match status" value="1"/>
</dbReference>
<dbReference type="InterPro" id="IPR027417">
    <property type="entry name" value="P-loop_NTPase"/>
</dbReference>
<dbReference type="RefSeq" id="WP_344965375.1">
    <property type="nucleotide sequence ID" value="NZ_BAABDS010000039.1"/>
</dbReference>
<dbReference type="CDD" id="cd17874">
    <property type="entry name" value="FtsY"/>
    <property type="match status" value="1"/>
</dbReference>
<keyword evidence="7 9" id="KW-0675">Receptor</keyword>
<feature type="binding site" evidence="9">
    <location>
        <begin position="452"/>
        <end position="455"/>
    </location>
    <ligand>
        <name>GTP</name>
        <dbReference type="ChEBI" id="CHEBI:37565"/>
    </ligand>
</feature>
<reference evidence="13" key="1">
    <citation type="journal article" date="2019" name="Int. J. Syst. Evol. Microbiol.">
        <title>The Global Catalogue of Microorganisms (GCM) 10K type strain sequencing project: providing services to taxonomists for standard genome sequencing and annotation.</title>
        <authorList>
            <consortium name="The Broad Institute Genomics Platform"/>
            <consortium name="The Broad Institute Genome Sequencing Center for Infectious Disease"/>
            <person name="Wu L."/>
            <person name="Ma J."/>
        </authorList>
    </citation>
    <scope>NUCLEOTIDE SEQUENCE [LARGE SCALE GENOMIC DNA]</scope>
    <source>
        <strain evidence="13">JCM 17329</strain>
    </source>
</reference>
<comment type="caution">
    <text evidence="12">The sequence shown here is derived from an EMBL/GenBank/DDBJ whole genome shotgun (WGS) entry which is preliminary data.</text>
</comment>
<feature type="binding site" evidence="9">
    <location>
        <begin position="388"/>
        <end position="392"/>
    </location>
    <ligand>
        <name>GTP</name>
        <dbReference type="ChEBI" id="CHEBI:37565"/>
    </ligand>
</feature>
<dbReference type="EMBL" id="BAABDS010000039">
    <property type="protein sequence ID" value="GAA3718190.1"/>
    <property type="molecule type" value="Genomic_DNA"/>
</dbReference>
<name>A0ABP7EGF4_9GAMM</name>
<dbReference type="NCBIfam" id="TIGR00064">
    <property type="entry name" value="ftsY"/>
    <property type="match status" value="1"/>
</dbReference>
<evidence type="ECO:0000256" key="8">
    <source>
        <dbReference type="ARBA" id="ARBA00048027"/>
    </source>
</evidence>
<dbReference type="InterPro" id="IPR036225">
    <property type="entry name" value="SRP/SRP_N"/>
</dbReference>
<keyword evidence="2 9" id="KW-0963">Cytoplasm</keyword>
<dbReference type="PROSITE" id="PS00300">
    <property type="entry name" value="SRP54"/>
    <property type="match status" value="1"/>
</dbReference>
<dbReference type="SMART" id="SM00962">
    <property type="entry name" value="SRP54"/>
    <property type="match status" value="1"/>
</dbReference>
<dbReference type="Pfam" id="PF02881">
    <property type="entry name" value="SRP54_N"/>
    <property type="match status" value="1"/>
</dbReference>
<comment type="subcellular location">
    <subcellularLocation>
        <location evidence="9">Cell membrane</location>
        <topology evidence="9">Peripheral membrane protein</topology>
        <orientation evidence="9">Cytoplasmic side</orientation>
    </subcellularLocation>
    <subcellularLocation>
        <location evidence="9">Cytoplasm</location>
    </subcellularLocation>
</comment>
<keyword evidence="1 9" id="KW-1003">Cell membrane</keyword>
<dbReference type="SUPFAM" id="SSF47364">
    <property type="entry name" value="Domain of the SRP/SRP receptor G-proteins"/>
    <property type="match status" value="1"/>
</dbReference>
<comment type="function">
    <text evidence="9">Involved in targeting and insertion of nascent membrane proteins into the cytoplasmic membrane. Acts as a receptor for the complex formed by the signal recognition particle (SRP) and the ribosome-nascent chain (RNC). Interaction with SRP-RNC leads to the transfer of the RNC complex to the Sec translocase for insertion into the membrane, the hydrolysis of GTP by both Ffh and FtsY, and the dissociation of the SRP-FtsY complex into the individual components.</text>
</comment>
<keyword evidence="5 9" id="KW-0342">GTP-binding</keyword>
<sequence length="503" mass="53958">MAKKGFFSWLGFGKNKGQQDVAEEQKQAEQPAIESEVESGTAEVEEALQEQQAQAAEQARLVAEAEAAEQARLAAEAEAAEQARLAAEAEAAEQARLAAEAEAAEQARLAAEAEAAEQARLAAEAEAAEQARLAAEAEAAEQARLAAEAEALARAEEEARQAVEEEARLAAEEEAAEQARLAEEAEAAAKKADKTPKKGFFARLKQGLLKTKQNLGSGFFGLFSGKKIDDELFEELETQLLTADLGVETTLSIIDNLTRQASRRQLKDGEALYELLKEEMAAILDKVDQPLVVDSEHKPYVILMVGVNGVGKTTTIGKLARQFQAEGKSVMLAAGDTFRAAAVEQLQVWGERNDIPVIAQHTGADAASVIFDAVEAAKARKVDVLIADTAGRLQNKAHLMDELKKIVRVMQKIDGAAPHEIMLTLDAGTGQNALSQAKVFNEAVPITGITLSKLDGTAKGGVIFAVADKFGIPIRYIGVGEKIDDLRPFNSREFIDALFSQEE</sequence>
<evidence type="ECO:0000256" key="10">
    <source>
        <dbReference type="SAM" id="MobiDB-lite"/>
    </source>
</evidence>
<keyword evidence="6 9" id="KW-0472">Membrane</keyword>
<dbReference type="Pfam" id="PF00448">
    <property type="entry name" value="SRP54"/>
    <property type="match status" value="1"/>
</dbReference>
<dbReference type="InterPro" id="IPR013822">
    <property type="entry name" value="Signal_recog_particl_SRP54_hlx"/>
</dbReference>
<comment type="catalytic activity">
    <reaction evidence="8 9">
        <text>GTP + H2O = GDP + phosphate + H(+)</text>
        <dbReference type="Rhea" id="RHEA:19669"/>
        <dbReference type="ChEBI" id="CHEBI:15377"/>
        <dbReference type="ChEBI" id="CHEBI:15378"/>
        <dbReference type="ChEBI" id="CHEBI:37565"/>
        <dbReference type="ChEBI" id="CHEBI:43474"/>
        <dbReference type="ChEBI" id="CHEBI:58189"/>
        <dbReference type="EC" id="3.6.5.4"/>
    </reaction>
</comment>
<dbReference type="InterPro" id="IPR004390">
    <property type="entry name" value="SR_rcpt_FtsY"/>
</dbReference>
<accession>A0ABP7EGF4</accession>
<gene>
    <name evidence="9" type="primary">ftsY</name>
    <name evidence="12" type="ORF">GCM10022421_27810</name>
</gene>
<protein>
    <recommendedName>
        <fullName evidence="9">Signal recognition particle receptor FtsY</fullName>
        <shortName evidence="9">SRP receptor</shortName>
        <ecNumber evidence="9">3.6.5.4</ecNumber>
    </recommendedName>
</protein>
<feature type="domain" description="SRP54-type proteins GTP-binding" evidence="11">
    <location>
        <begin position="473"/>
        <end position="486"/>
    </location>
</feature>
<keyword evidence="3 9" id="KW-0547">Nucleotide-binding</keyword>
<evidence type="ECO:0000256" key="1">
    <source>
        <dbReference type="ARBA" id="ARBA00022475"/>
    </source>
</evidence>
<dbReference type="InterPro" id="IPR003593">
    <property type="entry name" value="AAA+_ATPase"/>
</dbReference>
<evidence type="ECO:0000256" key="7">
    <source>
        <dbReference type="ARBA" id="ARBA00023170"/>
    </source>
</evidence>
<evidence type="ECO:0000256" key="3">
    <source>
        <dbReference type="ARBA" id="ARBA00022741"/>
    </source>
</evidence>
<proteinExistence type="inferred from homology"/>
<evidence type="ECO:0000259" key="11">
    <source>
        <dbReference type="PROSITE" id="PS00300"/>
    </source>
</evidence>
<dbReference type="Gene3D" id="1.20.120.140">
    <property type="entry name" value="Signal recognition particle SRP54, nucleotide-binding domain"/>
    <property type="match status" value="1"/>
</dbReference>
<dbReference type="SUPFAM" id="SSF52540">
    <property type="entry name" value="P-loop containing nucleoside triphosphate hydrolases"/>
    <property type="match status" value="1"/>
</dbReference>
<comment type="subunit">
    <text evidence="9">Part of the signal recognition particle protein translocation system, which is composed of SRP and FtsY. SRP is a ribonucleoprotein composed of Ffh and a 4.5S RNA molecule.</text>
</comment>
<evidence type="ECO:0000256" key="5">
    <source>
        <dbReference type="ARBA" id="ARBA00023134"/>
    </source>
</evidence>
<dbReference type="HAMAP" id="MF_00920">
    <property type="entry name" value="FtsY"/>
    <property type="match status" value="1"/>
</dbReference>
<feature type="region of interest" description="Disordered" evidence="10">
    <location>
        <begin position="1"/>
        <end position="55"/>
    </location>
</feature>